<name>A0A151XGE6_9HYME</name>
<dbReference type="AlphaFoldDB" id="A0A151XGE6"/>
<dbReference type="Pfam" id="PF18017">
    <property type="entry name" value="SAM_4"/>
    <property type="match status" value="1"/>
</dbReference>
<feature type="non-terminal residue" evidence="1">
    <location>
        <position position="1"/>
    </location>
</feature>
<organism evidence="1 2">
    <name type="scientific">Mycetomoellerius zeteki</name>
    <dbReference type="NCBI Taxonomy" id="64791"/>
    <lineage>
        <taxon>Eukaryota</taxon>
        <taxon>Metazoa</taxon>
        <taxon>Ecdysozoa</taxon>
        <taxon>Arthropoda</taxon>
        <taxon>Hexapoda</taxon>
        <taxon>Insecta</taxon>
        <taxon>Pterygota</taxon>
        <taxon>Neoptera</taxon>
        <taxon>Endopterygota</taxon>
        <taxon>Hymenoptera</taxon>
        <taxon>Apocrita</taxon>
        <taxon>Aculeata</taxon>
        <taxon>Formicoidea</taxon>
        <taxon>Formicidae</taxon>
        <taxon>Myrmicinae</taxon>
        <taxon>Mycetomoellerius</taxon>
    </lineage>
</organism>
<dbReference type="PANTHER" id="PTHR21359">
    <property type="entry name" value="DUF5577 DOMAIN-CONTAINING PROTEIN"/>
    <property type="match status" value="1"/>
</dbReference>
<keyword evidence="2" id="KW-1185">Reference proteome</keyword>
<dbReference type="GO" id="GO:0005634">
    <property type="term" value="C:nucleus"/>
    <property type="evidence" value="ECO:0007669"/>
    <property type="project" value="TreeGrafter"/>
</dbReference>
<dbReference type="EMBL" id="KQ982174">
    <property type="protein sequence ID" value="KYQ59368.1"/>
    <property type="molecule type" value="Genomic_DNA"/>
</dbReference>
<dbReference type="STRING" id="64791.A0A151XGE6"/>
<dbReference type="SUPFAM" id="SSF47769">
    <property type="entry name" value="SAM/Pointed domain"/>
    <property type="match status" value="1"/>
</dbReference>
<evidence type="ECO:0000313" key="2">
    <source>
        <dbReference type="Proteomes" id="UP000075809"/>
    </source>
</evidence>
<dbReference type="InterPro" id="IPR039161">
    <property type="entry name" value="C19orf47-like"/>
</dbReference>
<dbReference type="PANTHER" id="PTHR21359:SF1">
    <property type="entry name" value="DUF5577 DOMAIN-CONTAINING PROTEIN"/>
    <property type="match status" value="1"/>
</dbReference>
<dbReference type="Gene3D" id="1.10.150.50">
    <property type="entry name" value="Transcription Factor, Ets-1"/>
    <property type="match status" value="1"/>
</dbReference>
<gene>
    <name evidence="1" type="ORF">ALC60_01678</name>
</gene>
<sequence length="422" mass="46804">FHVQGTRWRTSYEREGTCNVPSITYWVKFFKGAGFSQDVATKHAVVFSNNRIKPDMLPDLDKPSLKEMGIMLMGDMIAILRYAKKVVEETTCERFLVDSEDTLPTPKISVPKPIMKKGSKEIGNKTMVLAASKTDSTKKIVKPLSTTKKILTIRKPISVPVTTNTVNQKPISVKRKLASEEVYQDNDDDNWNISEKKVKTTNGSEDNTEYTVATPKTTTVRTQVLKKPVEQKRTVFDRLGDSSVTSTTNLVDTTPTFNITGVGKEVFKRSTSVFKRLGDIDDKKDQMTIGILKNGSSTISTPGILKNRTLPSIRTSIVTMKRVVPKITGTMHADHEVNKKITLNNTSRILKLKKEVPNVKSSIESISKKISTVTSGKLASERLVSIPAKARLGTTTAKQVTFSKVATVTHVKRADVFSRLGI</sequence>
<evidence type="ECO:0000313" key="1">
    <source>
        <dbReference type="EMBL" id="KYQ59368.1"/>
    </source>
</evidence>
<dbReference type="InterPro" id="IPR013761">
    <property type="entry name" value="SAM/pointed_sf"/>
</dbReference>
<dbReference type="Proteomes" id="UP000075809">
    <property type="component" value="Unassembled WGS sequence"/>
</dbReference>
<proteinExistence type="predicted"/>
<reference evidence="1 2" key="1">
    <citation type="submission" date="2015-09" db="EMBL/GenBank/DDBJ databases">
        <title>Trachymyrmex zeteki WGS genome.</title>
        <authorList>
            <person name="Nygaard S."/>
            <person name="Hu H."/>
            <person name="Boomsma J."/>
            <person name="Zhang G."/>
        </authorList>
    </citation>
    <scope>NUCLEOTIDE SEQUENCE [LARGE SCALE GENOMIC DNA]</scope>
    <source>
        <strain evidence="1">Tzet28-1</strain>
        <tissue evidence="1">Whole body</tissue>
    </source>
</reference>
<protein>
    <submittedName>
        <fullName evidence="1">Uncharacterized protein C19orf47 like protein</fullName>
    </submittedName>
</protein>
<accession>A0A151XGE6</accession>